<gene>
    <name evidence="2" type="ORF">METZ01_LOCUS470358</name>
</gene>
<dbReference type="InterPro" id="IPR022646">
    <property type="entry name" value="SecD/SecF_CS"/>
</dbReference>
<dbReference type="Pfam" id="PF07549">
    <property type="entry name" value="Sec_GG"/>
    <property type="match status" value="1"/>
</dbReference>
<keyword evidence="1" id="KW-0472">Membrane</keyword>
<proteinExistence type="predicted"/>
<protein>
    <submittedName>
        <fullName evidence="2">Uncharacterized protein</fullName>
    </submittedName>
</protein>
<keyword evidence="1" id="KW-1133">Transmembrane helix</keyword>
<keyword evidence="1" id="KW-0812">Transmembrane</keyword>
<sequence length="49" mass="5409">MIKRTLTGWVMVAVFIALCLWIINPAGGFKSINLGIDLQGGTELQYKLD</sequence>
<dbReference type="EMBL" id="UINC01199196">
    <property type="protein sequence ID" value="SVE17504.1"/>
    <property type="molecule type" value="Genomic_DNA"/>
</dbReference>
<feature type="transmembrane region" description="Helical" evidence="1">
    <location>
        <begin position="6"/>
        <end position="23"/>
    </location>
</feature>
<evidence type="ECO:0000256" key="1">
    <source>
        <dbReference type="SAM" id="Phobius"/>
    </source>
</evidence>
<evidence type="ECO:0000313" key="2">
    <source>
        <dbReference type="EMBL" id="SVE17504.1"/>
    </source>
</evidence>
<name>A0A383BC97_9ZZZZ</name>
<accession>A0A383BC97</accession>
<organism evidence="2">
    <name type="scientific">marine metagenome</name>
    <dbReference type="NCBI Taxonomy" id="408172"/>
    <lineage>
        <taxon>unclassified sequences</taxon>
        <taxon>metagenomes</taxon>
        <taxon>ecological metagenomes</taxon>
    </lineage>
</organism>
<reference evidence="2" key="1">
    <citation type="submission" date="2018-05" db="EMBL/GenBank/DDBJ databases">
        <authorList>
            <person name="Lanie J.A."/>
            <person name="Ng W.-L."/>
            <person name="Kazmierczak K.M."/>
            <person name="Andrzejewski T.M."/>
            <person name="Davidsen T.M."/>
            <person name="Wayne K.J."/>
            <person name="Tettelin H."/>
            <person name="Glass J.I."/>
            <person name="Rusch D."/>
            <person name="Podicherti R."/>
            <person name="Tsui H.-C.T."/>
            <person name="Winkler M.E."/>
        </authorList>
    </citation>
    <scope>NUCLEOTIDE SEQUENCE</scope>
</reference>
<dbReference type="AlphaFoldDB" id="A0A383BC97"/>
<feature type="non-terminal residue" evidence="2">
    <location>
        <position position="49"/>
    </location>
</feature>